<dbReference type="GO" id="GO:0005730">
    <property type="term" value="C:nucleolus"/>
    <property type="evidence" value="ECO:0007669"/>
    <property type="project" value="UniProtKB-SubCell"/>
</dbReference>
<proteinExistence type="inferred from homology"/>
<dbReference type="NCBIfam" id="TIGR00446">
    <property type="entry name" value="nop2p"/>
    <property type="match status" value="1"/>
</dbReference>
<comment type="caution">
    <text evidence="12">The sequence shown here is derived from an EMBL/GenBank/DDBJ whole genome shotgun (WGS) entry which is preliminary data.</text>
</comment>
<evidence type="ECO:0000313" key="13">
    <source>
        <dbReference type="Proteomes" id="UP001497525"/>
    </source>
</evidence>
<evidence type="ECO:0000256" key="2">
    <source>
        <dbReference type="ARBA" id="ARBA00007494"/>
    </source>
</evidence>
<comment type="subcellular location">
    <subcellularLocation>
        <location evidence="1">Nucleus</location>
        <location evidence="1">Nucleolus</location>
    </subcellularLocation>
</comment>
<accession>A0AAV2TXL6</accession>
<evidence type="ECO:0000256" key="1">
    <source>
        <dbReference type="ARBA" id="ARBA00004604"/>
    </source>
</evidence>
<dbReference type="PRINTS" id="PR02008">
    <property type="entry name" value="RCMTFAMILY"/>
</dbReference>
<dbReference type="Pfam" id="PF22458">
    <property type="entry name" value="RsmF-B_ferredox"/>
    <property type="match status" value="1"/>
</dbReference>
<feature type="region of interest" description="Disordered" evidence="10">
    <location>
        <begin position="1"/>
        <end position="73"/>
    </location>
</feature>
<evidence type="ECO:0000256" key="5">
    <source>
        <dbReference type="ARBA" id="ARBA00022679"/>
    </source>
</evidence>
<name>A0AAV2TXL6_CALDB</name>
<dbReference type="InterPro" id="IPR023267">
    <property type="entry name" value="RCMT"/>
</dbReference>
<keyword evidence="4 9" id="KW-0489">Methyltransferase</keyword>
<dbReference type="SUPFAM" id="SSF53335">
    <property type="entry name" value="S-adenosyl-L-methionine-dependent methyltransferases"/>
    <property type="match status" value="1"/>
</dbReference>
<dbReference type="AlphaFoldDB" id="A0AAV2TXL6"/>
<dbReference type="EMBL" id="CAXLJL010000933">
    <property type="protein sequence ID" value="CAL5141910.1"/>
    <property type="molecule type" value="Genomic_DNA"/>
</dbReference>
<evidence type="ECO:0000256" key="4">
    <source>
        <dbReference type="ARBA" id="ARBA00022603"/>
    </source>
</evidence>
<dbReference type="InterPro" id="IPR011023">
    <property type="entry name" value="Nop2p"/>
</dbReference>
<keyword evidence="5 9" id="KW-0808">Transferase</keyword>
<feature type="binding site" evidence="9">
    <location>
        <position position="351"/>
    </location>
    <ligand>
        <name>S-adenosyl-L-methionine</name>
        <dbReference type="ChEBI" id="CHEBI:59789"/>
    </ligand>
</feature>
<comment type="similarity">
    <text evidence="2 9">Belongs to the class I-like SAM-binding methyltransferase superfamily. RsmB/NOP family.</text>
</comment>
<keyword evidence="7 9" id="KW-0694">RNA-binding</keyword>
<dbReference type="PROSITE" id="PS01153">
    <property type="entry name" value="NOL1_NOP2_SUN"/>
    <property type="match status" value="1"/>
</dbReference>
<feature type="compositionally biased region" description="Basic residues" evidence="10">
    <location>
        <begin position="1"/>
        <end position="14"/>
    </location>
</feature>
<evidence type="ECO:0000256" key="7">
    <source>
        <dbReference type="ARBA" id="ARBA00022884"/>
    </source>
</evidence>
<dbReference type="PANTHER" id="PTHR22807">
    <property type="entry name" value="NOP2 YEAST -RELATED NOL1/NOP2/FMU SUN DOMAIN-CONTAINING"/>
    <property type="match status" value="1"/>
</dbReference>
<sequence length="474" mass="52927">MGRPSVKKGKKKPSHQGDPEFKAEKTHKEVLSSRQKKRAKKRLSRLETDEKISPANEETNCHQTKKELFALEDGSTDDEVLPVADFGDIDELESGSAHNDGALESAEDEVEDLKTNIEESDARSSYDLQYLDQRIKEWVLMLSDFKSRAPAGLSRKSCIDSLLEDLCKRYSYNKFLAHKLFDLFPKEVIEYIEANEVDRPVTLRTNTLKTRRRELAQALINRGVNLDPLEPWSRVGLVVYSSQVPLGATPEYLAGHYILQGASSMLPVMALAPKPGQRVLDLCAAPGGKATYIAQLMKNTGTLFANEINPTRAKALVGNCHRMGIVNTVICVEDGRNFPKIMSNFDRVLLDAPCSGTGIIAKDPSVKATKTNEDIIRCTVLQKELILAAIDACKVGGYVVYSTCSILVEEDEAVVNYALGKRKVCLVETKLFGEKGFISFKGLRFHPKMERSRRYYPHKHNVDGFFVAKLKKLG</sequence>
<feature type="binding site" evidence="9">
    <location>
        <position position="307"/>
    </location>
    <ligand>
        <name>S-adenosyl-L-methionine</name>
        <dbReference type="ChEBI" id="CHEBI:59789"/>
    </ligand>
</feature>
<feature type="compositionally biased region" description="Basic and acidic residues" evidence="10">
    <location>
        <begin position="15"/>
        <end position="31"/>
    </location>
</feature>
<dbReference type="InterPro" id="IPR029063">
    <property type="entry name" value="SAM-dependent_MTases_sf"/>
</dbReference>
<keyword evidence="3" id="KW-0690">Ribosome biogenesis</keyword>
<protein>
    <recommendedName>
        <fullName evidence="11">SAM-dependent MTase RsmB/NOP-type domain-containing protein</fullName>
    </recommendedName>
</protein>
<evidence type="ECO:0000313" key="12">
    <source>
        <dbReference type="EMBL" id="CAL5141910.1"/>
    </source>
</evidence>
<evidence type="ECO:0000256" key="3">
    <source>
        <dbReference type="ARBA" id="ARBA00022517"/>
    </source>
</evidence>
<evidence type="ECO:0000256" key="10">
    <source>
        <dbReference type="SAM" id="MobiDB-lite"/>
    </source>
</evidence>
<dbReference type="Pfam" id="PF01189">
    <property type="entry name" value="Methyltr_RsmB-F"/>
    <property type="match status" value="1"/>
</dbReference>
<dbReference type="GO" id="GO:0009383">
    <property type="term" value="F:rRNA (cytosine-C5-)-methyltransferase activity"/>
    <property type="evidence" value="ECO:0007669"/>
    <property type="project" value="TreeGrafter"/>
</dbReference>
<feature type="domain" description="SAM-dependent MTase RsmB/NOP-type" evidence="11">
    <location>
        <begin position="191"/>
        <end position="473"/>
    </location>
</feature>
<dbReference type="CDD" id="cd02440">
    <property type="entry name" value="AdoMet_MTases"/>
    <property type="match status" value="1"/>
</dbReference>
<dbReference type="Gene3D" id="3.40.50.150">
    <property type="entry name" value="Vaccinia Virus protein VP39"/>
    <property type="match status" value="1"/>
</dbReference>
<dbReference type="InterPro" id="IPR018314">
    <property type="entry name" value="RsmB/NOL1/NOP2-like_CS"/>
</dbReference>
<evidence type="ECO:0000256" key="9">
    <source>
        <dbReference type="PROSITE-ProRule" id="PRU01023"/>
    </source>
</evidence>
<evidence type="ECO:0000256" key="8">
    <source>
        <dbReference type="ARBA" id="ARBA00023242"/>
    </source>
</evidence>
<dbReference type="InterPro" id="IPR049560">
    <property type="entry name" value="MeTrfase_RsmB-F_NOP2_cat"/>
</dbReference>
<dbReference type="GO" id="GO:0070475">
    <property type="term" value="P:rRNA base methylation"/>
    <property type="evidence" value="ECO:0007669"/>
    <property type="project" value="TreeGrafter"/>
</dbReference>
<dbReference type="InterPro" id="IPR054728">
    <property type="entry name" value="RsmB-like_ferredoxin"/>
</dbReference>
<dbReference type="PRINTS" id="PR02012">
    <property type="entry name" value="RCMTNOP2"/>
</dbReference>
<dbReference type="PANTHER" id="PTHR22807:SF30">
    <property type="entry name" value="28S RRNA (CYTOSINE(4447)-C(5))-METHYLTRANSFERASE-RELATED"/>
    <property type="match status" value="1"/>
</dbReference>
<feature type="binding site" evidence="9">
    <location>
        <position position="334"/>
    </location>
    <ligand>
        <name>S-adenosyl-L-methionine</name>
        <dbReference type="ChEBI" id="CHEBI:59789"/>
    </ligand>
</feature>
<keyword evidence="8" id="KW-0539">Nucleus</keyword>
<feature type="active site" description="Nucleophile" evidence="9">
    <location>
        <position position="404"/>
    </location>
</feature>
<feature type="compositionally biased region" description="Basic residues" evidence="10">
    <location>
        <begin position="34"/>
        <end position="43"/>
    </location>
</feature>
<organism evidence="12 13">
    <name type="scientific">Calicophoron daubneyi</name>
    <name type="common">Rumen fluke</name>
    <name type="synonym">Paramphistomum daubneyi</name>
    <dbReference type="NCBI Taxonomy" id="300641"/>
    <lineage>
        <taxon>Eukaryota</taxon>
        <taxon>Metazoa</taxon>
        <taxon>Spiralia</taxon>
        <taxon>Lophotrochozoa</taxon>
        <taxon>Platyhelminthes</taxon>
        <taxon>Trematoda</taxon>
        <taxon>Digenea</taxon>
        <taxon>Plagiorchiida</taxon>
        <taxon>Pronocephalata</taxon>
        <taxon>Paramphistomoidea</taxon>
        <taxon>Paramphistomidae</taxon>
        <taxon>Calicophoron</taxon>
    </lineage>
</organism>
<dbReference type="FunFam" id="3.30.70.1170:FF:000001">
    <property type="entry name" value="Ribosomal RNA methyltransferase Nop2"/>
    <property type="match status" value="1"/>
</dbReference>
<evidence type="ECO:0000259" key="11">
    <source>
        <dbReference type="PROSITE" id="PS51686"/>
    </source>
</evidence>
<gene>
    <name evidence="12" type="ORF">CDAUBV1_LOCUS17206</name>
</gene>
<keyword evidence="6 9" id="KW-0949">S-adenosyl-L-methionine</keyword>
<dbReference type="Gene3D" id="3.30.70.1170">
    <property type="entry name" value="Sun protein, domain 3"/>
    <property type="match status" value="1"/>
</dbReference>
<dbReference type="InterPro" id="IPR023273">
    <property type="entry name" value="RCMT_NOP2"/>
</dbReference>
<evidence type="ECO:0000256" key="6">
    <source>
        <dbReference type="ARBA" id="ARBA00022691"/>
    </source>
</evidence>
<dbReference type="Proteomes" id="UP001497525">
    <property type="component" value="Unassembled WGS sequence"/>
</dbReference>
<dbReference type="GO" id="GO:0000470">
    <property type="term" value="P:maturation of LSU-rRNA"/>
    <property type="evidence" value="ECO:0007669"/>
    <property type="project" value="TreeGrafter"/>
</dbReference>
<dbReference type="InterPro" id="IPR001678">
    <property type="entry name" value="MeTrfase_RsmB-F_NOP2_dom"/>
</dbReference>
<reference evidence="12" key="1">
    <citation type="submission" date="2024-06" db="EMBL/GenBank/DDBJ databases">
        <authorList>
            <person name="Liu X."/>
            <person name="Lenzi L."/>
            <person name="Haldenby T S."/>
            <person name="Uol C."/>
        </authorList>
    </citation>
    <scope>NUCLEOTIDE SEQUENCE</scope>
</reference>
<feature type="binding site" evidence="9">
    <location>
        <begin position="283"/>
        <end position="289"/>
    </location>
    <ligand>
        <name>S-adenosyl-L-methionine</name>
        <dbReference type="ChEBI" id="CHEBI:59789"/>
    </ligand>
</feature>
<dbReference type="GO" id="GO:0003723">
    <property type="term" value="F:RNA binding"/>
    <property type="evidence" value="ECO:0007669"/>
    <property type="project" value="UniProtKB-UniRule"/>
</dbReference>
<dbReference type="PROSITE" id="PS51686">
    <property type="entry name" value="SAM_MT_RSMB_NOP"/>
    <property type="match status" value="1"/>
</dbReference>